<accession>A0A395W7Z7</accession>
<reference evidence="2 3" key="1">
    <citation type="submission" date="2018-08" db="EMBL/GenBank/DDBJ databases">
        <title>A genome reference for cultivated species of the human gut microbiota.</title>
        <authorList>
            <person name="Zou Y."/>
            <person name="Xue W."/>
            <person name="Luo G."/>
        </authorList>
    </citation>
    <scope>NUCLEOTIDE SEQUENCE [LARGE SCALE GENOMIC DNA]</scope>
    <source>
        <strain evidence="2 3">AF15-20</strain>
    </source>
</reference>
<dbReference type="RefSeq" id="WP_118325476.1">
    <property type="nucleotide sequence ID" value="NZ_QRYH01000016.1"/>
</dbReference>
<evidence type="ECO:0000259" key="1">
    <source>
        <dbReference type="Pfam" id="PF20275"/>
    </source>
</evidence>
<evidence type="ECO:0000313" key="2">
    <source>
        <dbReference type="EMBL" id="RGU90590.1"/>
    </source>
</evidence>
<organism evidence="2 3">
    <name type="scientific">Holdemanella biformis</name>
    <dbReference type="NCBI Taxonomy" id="1735"/>
    <lineage>
        <taxon>Bacteria</taxon>
        <taxon>Bacillati</taxon>
        <taxon>Bacillota</taxon>
        <taxon>Erysipelotrichia</taxon>
        <taxon>Erysipelotrichales</taxon>
        <taxon>Erysipelotrichaceae</taxon>
        <taxon>Holdemanella</taxon>
    </lineage>
</organism>
<dbReference type="Pfam" id="PF20275">
    <property type="entry name" value="CTD10"/>
    <property type="match status" value="1"/>
</dbReference>
<evidence type="ECO:0000313" key="3">
    <source>
        <dbReference type="Proteomes" id="UP000265489"/>
    </source>
</evidence>
<protein>
    <recommendedName>
        <fullName evidence="1">ABC-three component systems C-terminal domain-containing protein</fullName>
    </recommendedName>
</protein>
<dbReference type="EMBL" id="QRYQ01000016">
    <property type="protein sequence ID" value="RGU90590.1"/>
    <property type="molecule type" value="Genomic_DNA"/>
</dbReference>
<dbReference type="Proteomes" id="UP000265489">
    <property type="component" value="Unassembled WGS sequence"/>
</dbReference>
<gene>
    <name evidence="2" type="ORF">DWW32_08510</name>
</gene>
<sequence length="307" mass="35653">MNNADKMYARLQFKNKVYESQGQAFEDFFVLIMTKVYENFQPVRAYGRIGDKKNDGFDKTTGVYYQVFSPDDITKKGTINDAVTKLDNDFRGLYESWNDCCPIKKYYFVINDKYKGIDPLITQKAIELNNEFNDVDIDVFLAKDLQREFEKLNEVDVMEIIGFIPSVSLPSIEYGALGDVVTYLTTIELPESKNEKLVVPDFDEKIMFNGLSEDIKIILQRGSYQEGILERYFNENPGLKEVLQEKFNALYLKSCEKISDSEEKASNLRFFYILDESCPKRTISIKSCIEVLMAYYFSTCDIFEEPH</sequence>
<dbReference type="AlphaFoldDB" id="A0A395W7Z7"/>
<dbReference type="GeneID" id="66579972"/>
<dbReference type="InterPro" id="IPR046919">
    <property type="entry name" value="ABC-3C_CTD10"/>
</dbReference>
<comment type="caution">
    <text evidence="2">The sequence shown here is derived from an EMBL/GenBank/DDBJ whole genome shotgun (WGS) entry which is preliminary data.</text>
</comment>
<feature type="domain" description="ABC-three component systems C-terminal" evidence="1">
    <location>
        <begin position="177"/>
        <end position="304"/>
    </location>
</feature>
<name>A0A395W7Z7_9FIRM</name>
<proteinExistence type="predicted"/>